<protein>
    <submittedName>
        <fullName evidence="2">CENP-B protein</fullName>
    </submittedName>
</protein>
<feature type="non-terminal residue" evidence="2">
    <location>
        <position position="1"/>
    </location>
</feature>
<organism evidence="2 3">
    <name type="scientific">Didymella exigua CBS 183.55</name>
    <dbReference type="NCBI Taxonomy" id="1150837"/>
    <lineage>
        <taxon>Eukaryota</taxon>
        <taxon>Fungi</taxon>
        <taxon>Dikarya</taxon>
        <taxon>Ascomycota</taxon>
        <taxon>Pezizomycotina</taxon>
        <taxon>Dothideomycetes</taxon>
        <taxon>Pleosporomycetidae</taxon>
        <taxon>Pleosporales</taxon>
        <taxon>Pleosporineae</taxon>
        <taxon>Didymellaceae</taxon>
        <taxon>Didymella</taxon>
    </lineage>
</organism>
<accession>A0A6A5R9C5</accession>
<feature type="domain" description="DDE-1" evidence="1">
    <location>
        <begin position="3"/>
        <end position="127"/>
    </location>
</feature>
<dbReference type="OrthoDB" id="5425161at2759"/>
<gene>
    <name evidence="2" type="ORF">M421DRAFT_404603</name>
</gene>
<dbReference type="Proteomes" id="UP000800082">
    <property type="component" value="Unassembled WGS sequence"/>
</dbReference>
<dbReference type="GO" id="GO:0005634">
    <property type="term" value="C:nucleus"/>
    <property type="evidence" value="ECO:0007669"/>
    <property type="project" value="TreeGrafter"/>
</dbReference>
<proteinExistence type="predicted"/>
<evidence type="ECO:0000313" key="2">
    <source>
        <dbReference type="EMBL" id="KAF1923929.1"/>
    </source>
</evidence>
<dbReference type="InterPro" id="IPR050863">
    <property type="entry name" value="CenT-Element_Derived"/>
</dbReference>
<dbReference type="AlphaFoldDB" id="A0A6A5R9C5"/>
<dbReference type="EMBL" id="ML978999">
    <property type="protein sequence ID" value="KAF1923929.1"/>
    <property type="molecule type" value="Genomic_DNA"/>
</dbReference>
<dbReference type="InterPro" id="IPR004875">
    <property type="entry name" value="DDE_SF_endonuclease_dom"/>
</dbReference>
<dbReference type="GO" id="GO:0003677">
    <property type="term" value="F:DNA binding"/>
    <property type="evidence" value="ECO:0007669"/>
    <property type="project" value="TreeGrafter"/>
</dbReference>
<dbReference type="GeneID" id="54347940"/>
<dbReference type="PANTHER" id="PTHR19303:SF74">
    <property type="entry name" value="POGO TRANSPOSABLE ELEMENT WITH KRAB DOMAIN"/>
    <property type="match status" value="1"/>
</dbReference>
<sequence length="194" mass="22124">GNREWVTVIGAICADGSHLPPAVIYPAASEKVQANWVHDINPDTHDLRFSVSPSGWTNDDLGVAWLQQLLIINSYKSHYLVAFQDLCREKKIITLYMPLHLSHLLQPLNVACFLPLKRLYSDKVLALARSYIYYINKETFLLAFKLVFSKVFTRENIRAGFRGTRLVLHNLEVVLLKLNVRLRTLTPLKPSNVA</sequence>
<evidence type="ECO:0000259" key="1">
    <source>
        <dbReference type="Pfam" id="PF03184"/>
    </source>
</evidence>
<dbReference type="Pfam" id="PF03184">
    <property type="entry name" value="DDE_1"/>
    <property type="match status" value="1"/>
</dbReference>
<reference evidence="2" key="1">
    <citation type="journal article" date="2020" name="Stud. Mycol.">
        <title>101 Dothideomycetes genomes: a test case for predicting lifestyles and emergence of pathogens.</title>
        <authorList>
            <person name="Haridas S."/>
            <person name="Albert R."/>
            <person name="Binder M."/>
            <person name="Bloem J."/>
            <person name="Labutti K."/>
            <person name="Salamov A."/>
            <person name="Andreopoulos B."/>
            <person name="Baker S."/>
            <person name="Barry K."/>
            <person name="Bills G."/>
            <person name="Bluhm B."/>
            <person name="Cannon C."/>
            <person name="Castanera R."/>
            <person name="Culley D."/>
            <person name="Daum C."/>
            <person name="Ezra D."/>
            <person name="Gonzalez J."/>
            <person name="Henrissat B."/>
            <person name="Kuo A."/>
            <person name="Liang C."/>
            <person name="Lipzen A."/>
            <person name="Lutzoni F."/>
            <person name="Magnuson J."/>
            <person name="Mondo S."/>
            <person name="Nolan M."/>
            <person name="Ohm R."/>
            <person name="Pangilinan J."/>
            <person name="Park H.-J."/>
            <person name="Ramirez L."/>
            <person name="Alfaro M."/>
            <person name="Sun H."/>
            <person name="Tritt A."/>
            <person name="Yoshinaga Y."/>
            <person name="Zwiers L.-H."/>
            <person name="Turgeon B."/>
            <person name="Goodwin S."/>
            <person name="Spatafora J."/>
            <person name="Crous P."/>
            <person name="Grigoriev I."/>
        </authorList>
    </citation>
    <scope>NUCLEOTIDE SEQUENCE</scope>
    <source>
        <strain evidence="2">CBS 183.55</strain>
    </source>
</reference>
<name>A0A6A5R9C5_9PLEO</name>
<dbReference type="PANTHER" id="PTHR19303">
    <property type="entry name" value="TRANSPOSON"/>
    <property type="match status" value="1"/>
</dbReference>
<dbReference type="RefSeq" id="XP_033444182.1">
    <property type="nucleotide sequence ID" value="XM_033590277.1"/>
</dbReference>
<evidence type="ECO:0000313" key="3">
    <source>
        <dbReference type="Proteomes" id="UP000800082"/>
    </source>
</evidence>
<keyword evidence="3" id="KW-1185">Reference proteome</keyword>